<evidence type="ECO:0000313" key="3">
    <source>
        <dbReference type="Proteomes" id="UP000182658"/>
    </source>
</evidence>
<reference evidence="2 3" key="1">
    <citation type="submission" date="2016-10" db="EMBL/GenBank/DDBJ databases">
        <title>Draft genome sequence of Coniochaeta ligniaria NRRL30616, a lignocellulolytic fungus for bioabatement of inhibitors in plant biomass hydrolysates.</title>
        <authorList>
            <consortium name="DOE Joint Genome Institute"/>
            <person name="Jimenez D.J."/>
            <person name="Hector R.E."/>
            <person name="Riley R."/>
            <person name="Sun H."/>
            <person name="Grigoriev I.V."/>
            <person name="Van Elsas J.D."/>
            <person name="Nichols N.N."/>
        </authorList>
    </citation>
    <scope>NUCLEOTIDE SEQUENCE [LARGE SCALE GENOMIC DNA]</scope>
    <source>
        <strain evidence="2 3">NRRL 30616</strain>
    </source>
</reference>
<evidence type="ECO:0000313" key="2">
    <source>
        <dbReference type="EMBL" id="OIW30377.1"/>
    </source>
</evidence>
<evidence type="ECO:0000256" key="1">
    <source>
        <dbReference type="SAM" id="MobiDB-lite"/>
    </source>
</evidence>
<name>A0A1J7JAQ4_9PEZI</name>
<sequence>MDIELAVAEVIYWLNQSLVRPSATKSRPHWTAILLVPGRRVRMSSAGRSWMHVCLRRWSISMSWCVAGGLGDDLMKQVACFPAPQATILSTLSSRIPTKCRAKVRLGAARQAIYLRRRIRDEASVEAKTCSRWKRDANEQSNWRIATCALAIVILSLNSSWRHDSYQTAREYRNHYLHVCRMPAVSFTRSSRSSEHGARSGKGTPLLDTMRDHH</sequence>
<organism evidence="2 3">
    <name type="scientific">Coniochaeta ligniaria NRRL 30616</name>
    <dbReference type="NCBI Taxonomy" id="1408157"/>
    <lineage>
        <taxon>Eukaryota</taxon>
        <taxon>Fungi</taxon>
        <taxon>Dikarya</taxon>
        <taxon>Ascomycota</taxon>
        <taxon>Pezizomycotina</taxon>
        <taxon>Sordariomycetes</taxon>
        <taxon>Sordariomycetidae</taxon>
        <taxon>Coniochaetales</taxon>
        <taxon>Coniochaetaceae</taxon>
        <taxon>Coniochaeta</taxon>
    </lineage>
</organism>
<dbReference type="AlphaFoldDB" id="A0A1J7JAQ4"/>
<feature type="region of interest" description="Disordered" evidence="1">
    <location>
        <begin position="190"/>
        <end position="214"/>
    </location>
</feature>
<keyword evidence="3" id="KW-1185">Reference proteome</keyword>
<accession>A0A1J7JAQ4</accession>
<proteinExistence type="predicted"/>
<dbReference type="InParanoid" id="A0A1J7JAQ4"/>
<protein>
    <submittedName>
        <fullName evidence="2">Uncharacterized protein</fullName>
    </submittedName>
</protein>
<dbReference type="Proteomes" id="UP000182658">
    <property type="component" value="Unassembled WGS sequence"/>
</dbReference>
<gene>
    <name evidence="2" type="ORF">CONLIGDRAFT_366654</name>
</gene>
<dbReference type="EMBL" id="KV875097">
    <property type="protein sequence ID" value="OIW30377.1"/>
    <property type="molecule type" value="Genomic_DNA"/>
</dbReference>